<feature type="domain" description="Lcl C-terminal" evidence="1">
    <location>
        <begin position="219"/>
        <end position="323"/>
    </location>
</feature>
<dbReference type="Pfam" id="PF07603">
    <property type="entry name" value="Lcl_C"/>
    <property type="match status" value="2"/>
</dbReference>
<proteinExistence type="predicted"/>
<name>A0A3B0YRF3_9ZZZZ</name>
<dbReference type="InterPro" id="IPR011460">
    <property type="entry name" value="Lcl_C"/>
</dbReference>
<accession>A0A3B0YRF3</accession>
<feature type="domain" description="Lcl C-terminal" evidence="1">
    <location>
        <begin position="50"/>
        <end position="167"/>
    </location>
</feature>
<evidence type="ECO:0000313" key="2">
    <source>
        <dbReference type="EMBL" id="VAW83475.1"/>
    </source>
</evidence>
<evidence type="ECO:0000259" key="1">
    <source>
        <dbReference type="Pfam" id="PF07603"/>
    </source>
</evidence>
<dbReference type="AlphaFoldDB" id="A0A3B0YRF3"/>
<sequence length="333" mass="36974">MSETGYLQTGQVTCHDAAGHRIDCIGSGQDGAFQHGVPWPEPRFIREGECVRDQLTGLVWCRNANLAEFPLMWQEGLDYVAQMNRSQVLGYSDWRLPNRRELRSLISHQTRRPALPEEQPFTHIFNGWYWSSTTAAISPSHAWYVNMDGGRMFYGGKDQSFMVWPVRGQGSGVLSVTGQTRCYTGAGKVIPCAGTGQDAEFSSGCPWPSPRFQVSPEGVIDRLTNLCWRQAAGTGGSVSWEQAVSAAPGWRLPNINELESLIDCSMHSPALPAEHPFSGLRDVYWSSTTSLYEPDWAWALYLDKGAVGVGQKRQARFHAWLVRDRGTGACAVE</sequence>
<dbReference type="PANTHER" id="PTHR35812">
    <property type="entry name" value="LIPOPROTEIN"/>
    <property type="match status" value="1"/>
</dbReference>
<organism evidence="2">
    <name type="scientific">hydrothermal vent metagenome</name>
    <dbReference type="NCBI Taxonomy" id="652676"/>
    <lineage>
        <taxon>unclassified sequences</taxon>
        <taxon>metagenomes</taxon>
        <taxon>ecological metagenomes</taxon>
    </lineage>
</organism>
<gene>
    <name evidence="2" type="ORF">MNBD_GAMMA14-1791</name>
</gene>
<dbReference type="EMBL" id="UOFM01000552">
    <property type="protein sequence ID" value="VAW83475.1"/>
    <property type="molecule type" value="Genomic_DNA"/>
</dbReference>
<protein>
    <recommendedName>
        <fullName evidence="1">Lcl C-terminal domain-containing protein</fullName>
    </recommendedName>
</protein>
<dbReference type="PANTHER" id="PTHR35812:SF1">
    <property type="entry name" value="LIPOPROTEIN"/>
    <property type="match status" value="1"/>
</dbReference>
<reference evidence="2" key="1">
    <citation type="submission" date="2018-06" db="EMBL/GenBank/DDBJ databases">
        <authorList>
            <person name="Zhirakovskaya E."/>
        </authorList>
    </citation>
    <scope>NUCLEOTIDE SEQUENCE</scope>
</reference>